<feature type="domain" description="XdhC- CoxI" evidence="1">
    <location>
        <begin position="20"/>
        <end position="83"/>
    </location>
</feature>
<evidence type="ECO:0000259" key="1">
    <source>
        <dbReference type="Pfam" id="PF02625"/>
    </source>
</evidence>
<accession>A0A917H2V9</accession>
<dbReference type="PANTHER" id="PTHR30388:SF6">
    <property type="entry name" value="XANTHINE DEHYDROGENASE SUBUNIT A-RELATED"/>
    <property type="match status" value="1"/>
</dbReference>
<dbReference type="InterPro" id="IPR052698">
    <property type="entry name" value="MoCofactor_Util/Proc"/>
</dbReference>
<dbReference type="Proteomes" id="UP000647241">
    <property type="component" value="Unassembled WGS sequence"/>
</dbReference>
<dbReference type="PANTHER" id="PTHR30388">
    <property type="entry name" value="ALDEHYDE OXIDOREDUCTASE MOLYBDENUM COFACTOR ASSEMBLY PROTEIN"/>
    <property type="match status" value="1"/>
</dbReference>
<dbReference type="InterPro" id="IPR027051">
    <property type="entry name" value="XdhC_Rossmann_dom"/>
</dbReference>
<dbReference type="RefSeq" id="WP_263369041.1">
    <property type="nucleotide sequence ID" value="NZ_JAGSYJ010000001.1"/>
</dbReference>
<organism evidence="3 4">
    <name type="scientific">Edaphobacter dinghuensis</name>
    <dbReference type="NCBI Taxonomy" id="1560005"/>
    <lineage>
        <taxon>Bacteria</taxon>
        <taxon>Pseudomonadati</taxon>
        <taxon>Acidobacteriota</taxon>
        <taxon>Terriglobia</taxon>
        <taxon>Terriglobales</taxon>
        <taxon>Acidobacteriaceae</taxon>
        <taxon>Edaphobacter</taxon>
    </lineage>
</organism>
<protein>
    <submittedName>
        <fullName evidence="3">Dehydrogenase</fullName>
    </submittedName>
</protein>
<reference evidence="3" key="1">
    <citation type="journal article" date="2014" name="Int. J. Syst. Evol. Microbiol.">
        <title>Complete genome sequence of Corynebacterium casei LMG S-19264T (=DSM 44701T), isolated from a smear-ripened cheese.</title>
        <authorList>
            <consortium name="US DOE Joint Genome Institute (JGI-PGF)"/>
            <person name="Walter F."/>
            <person name="Albersmeier A."/>
            <person name="Kalinowski J."/>
            <person name="Ruckert C."/>
        </authorList>
    </citation>
    <scope>NUCLEOTIDE SEQUENCE</scope>
    <source>
        <strain evidence="3">CGMCC 1.12997</strain>
    </source>
</reference>
<keyword evidence="4" id="KW-1185">Reference proteome</keyword>
<proteinExistence type="predicted"/>
<evidence type="ECO:0000313" key="4">
    <source>
        <dbReference type="Proteomes" id="UP000647241"/>
    </source>
</evidence>
<evidence type="ECO:0000259" key="2">
    <source>
        <dbReference type="Pfam" id="PF13478"/>
    </source>
</evidence>
<feature type="domain" description="XdhC Rossmann" evidence="2">
    <location>
        <begin position="113"/>
        <end position="254"/>
    </location>
</feature>
<evidence type="ECO:0000313" key="3">
    <source>
        <dbReference type="EMBL" id="GGG66232.1"/>
    </source>
</evidence>
<dbReference type="EMBL" id="BMGT01000001">
    <property type="protein sequence ID" value="GGG66232.1"/>
    <property type="molecule type" value="Genomic_DNA"/>
</dbReference>
<sequence>MSMQERLDIYEEIVALRCMGRRAVLVTIINGKGSVPSTASSKLLIREDGSTLGSIGGGFVEAEACRLAPEILKAERPRKISFDLNQHLSADRGMVCGGSMELYLEPIVPPPTLLLFGAGQTPMAVYRVAQLAGFNVTVIDDQPEHLNAERFPFAERILGASATLLPQLTIDRDTFIVIMTRAHSEDMEILRWAIGTDARYIGMIGSERKVISIFKHLTADGVPRHLLEQVHAPIGLDIGAMTPEEIAVSVTAELIAVRRGHRAEAQHLKSGKAIAMLTRVS</sequence>
<reference evidence="3" key="2">
    <citation type="submission" date="2020-09" db="EMBL/GenBank/DDBJ databases">
        <authorList>
            <person name="Sun Q."/>
            <person name="Zhou Y."/>
        </authorList>
    </citation>
    <scope>NUCLEOTIDE SEQUENCE</scope>
    <source>
        <strain evidence="3">CGMCC 1.12997</strain>
    </source>
</reference>
<gene>
    <name evidence="3" type="ORF">GCM10011585_05070</name>
</gene>
<name>A0A917H2V9_9BACT</name>
<dbReference type="AlphaFoldDB" id="A0A917H2V9"/>
<dbReference type="Gene3D" id="3.40.50.720">
    <property type="entry name" value="NAD(P)-binding Rossmann-like Domain"/>
    <property type="match status" value="1"/>
</dbReference>
<dbReference type="InterPro" id="IPR003777">
    <property type="entry name" value="XdhC_CoxI"/>
</dbReference>
<dbReference type="Pfam" id="PF02625">
    <property type="entry name" value="XdhC_CoxI"/>
    <property type="match status" value="1"/>
</dbReference>
<dbReference type="Pfam" id="PF13478">
    <property type="entry name" value="XdhC_C"/>
    <property type="match status" value="1"/>
</dbReference>
<comment type="caution">
    <text evidence="3">The sequence shown here is derived from an EMBL/GenBank/DDBJ whole genome shotgun (WGS) entry which is preliminary data.</text>
</comment>